<evidence type="ECO:0000313" key="6">
    <source>
        <dbReference type="Proteomes" id="UP000663852"/>
    </source>
</evidence>
<feature type="transmembrane region" description="Helical" evidence="3">
    <location>
        <begin position="1248"/>
        <end position="1270"/>
    </location>
</feature>
<comment type="caution">
    <text evidence="5">The sequence shown here is derived from an EMBL/GenBank/DDBJ whole genome shotgun (WGS) entry which is preliminary data.</text>
</comment>
<feature type="transmembrane region" description="Helical" evidence="3">
    <location>
        <begin position="1480"/>
        <end position="1501"/>
    </location>
</feature>
<dbReference type="SUPFAM" id="SSF101898">
    <property type="entry name" value="NHL repeat"/>
    <property type="match status" value="3"/>
</dbReference>
<evidence type="ECO:0000256" key="4">
    <source>
        <dbReference type="SAM" id="SignalP"/>
    </source>
</evidence>
<dbReference type="PANTHER" id="PTHR24104">
    <property type="entry name" value="E3 UBIQUITIN-PROTEIN LIGASE NHLRC1-RELATED"/>
    <property type="match status" value="1"/>
</dbReference>
<dbReference type="OrthoDB" id="10020332at2759"/>
<keyword evidence="1" id="KW-0677">Repeat</keyword>
<keyword evidence="3" id="KW-0812">Transmembrane</keyword>
<sequence length="1523" mass="172470">MCSLYIFIILLNLLVFDDVTLAVSFNQPNLSSRATWNRNGIIFASQPIVGENVKAIFIDTNNSIYVVNQQQKKILIWQNSSLTPTKTIEGDFSLTTPVFVTPNGDIYLDDGLKRKEVIKWKAEAGRFEVVMKVGSQCFGLFIDIKNNLYCSSYLIHKVLKGDLSKPSLNPIVIAGTGYPGSDSHELYAPFGIFVDVNLNLYVADSSNHRVQLFLFGETNAITVAGNGSYRFTVLLNYPTAVILDVNKYLLIVDSDNNRIVGESPHGFRCLAGCYGQGNQSNQLHFPTTFSFDSFGNMFVADHGNSRVIVFYLMNNFSAVSFNEPRLCLSATWNHDAITFANQSIVGEWPAAFFIDKDNSIYVINQLEEKMFVWYNSSHSPSTVIASNFSSSQSMFVMSNGDIYIAGDLRNMKVTKWISDTKRFETVMEAKSPCYGLFIDIENNMYCLFTDEHRVEKINLNNYPMTATVVAGTGHMGSTAYTLNRPSKVFVDVNLDLFVADCFNHRVQLFSVGKKQAITVVGDTSLRATFSLRLPNGIILDGNKYLFIADSGNKRIVGESSYGFRCLAGCYGQSSPSNQLNFPTVISFDRSGDMFVVDERNNRIQKFPLKDSCHSTYNQPRFCSMSVWNRNGVTFANQSIVGENPSAIFISGKDSIYTINQEKKQILIWHSNEVVSPSIIPTEFHNSSSIFVLPTGDIFIDDGAVKSHLQKYVFDQQIFVNAMNVFSSCFGLFVDTKDYVYCSMPEHHQVTKRDFHDPVMMLIVIAGTGDRGATSTKLNRPHGIFVDMKLDLYVADCGNDRIQKFSPGEISGYTVVGGASKRYKYSLSCPTSITMDSQQFLFIVDSNHHRVIRAGSNSVRCVIGCDGINIKSTELAFPSNLAFDSLGNMFVVDTANSRIQKFHYSKNSCNMSAVFEWKKSSKLTEDSQIYSRNCDWRNYHYEAFEVNVPEHRYYTIYSSGSINTYASIYENKFDPLNPSENLLINNDNGTSNDQFKFELPLYDDTTYVLVVTTSNPMVIGDVTIHILGLIDTTVKRLTSPIHILFNRSSELTKNSPMYYRDCHIPKCYYETYEIRVNTNGSYIIWSVSEMHTYGYIYQNNFDPLRPSSNQLFEHNGTCNQEQLKFIVDLQINTRYILVVTTFHSYTTGRYSLFISGLDKTNVTVVRSNPKLKYCVIGDQCTLHYKSIGLTLDDILYEELRKNSTLSEQIFSVKLTAALTILMFIGGLINSLFSFTTFQNKETQKVGCGLYLLISSITSFLTVVMFVIKYWFVLLTQINDVTSVSIHRGGCKSIEPILKLFLYFDGWLNGCVAVERAFHIFKGVTFDKRKSKVVAQWVIVILPLCILGTLMHEFIYRDVFSYRIARNTTFENETEIVGTRQYVWCVTGYSPSVQIYNTVILFFHLIGPFVANLFSALSIILGGARQRSKAQSNRSMKMHIREQISEHRQLLISPIVLLLLSVPRLVISLLPGCVNASENLWLYLGAYFISFVPSILIFVIFVVPSELYMKTFKESITKWRRQRHQ</sequence>
<dbReference type="InterPro" id="IPR050952">
    <property type="entry name" value="TRIM-NHL_E3_ligases"/>
</dbReference>
<feature type="repeat" description="NHL" evidence="2">
    <location>
        <begin position="177"/>
        <end position="216"/>
    </location>
</feature>
<protein>
    <submittedName>
        <fullName evidence="5">Uncharacterized protein</fullName>
    </submittedName>
</protein>
<dbReference type="CDD" id="cd05819">
    <property type="entry name" value="NHL"/>
    <property type="match status" value="2"/>
</dbReference>
<dbReference type="PROSITE" id="PS51125">
    <property type="entry name" value="NHL"/>
    <property type="match status" value="4"/>
</dbReference>
<proteinExistence type="predicted"/>
<dbReference type="SUPFAM" id="SSF81321">
    <property type="entry name" value="Family A G protein-coupled receptor-like"/>
    <property type="match status" value="1"/>
</dbReference>
<name>A0A815Q1F8_ADIRI</name>
<feature type="transmembrane region" description="Helical" evidence="3">
    <location>
        <begin position="1298"/>
        <end position="1319"/>
    </location>
</feature>
<feature type="transmembrane region" description="Helical" evidence="3">
    <location>
        <begin position="1448"/>
        <end position="1468"/>
    </location>
</feature>
<feature type="repeat" description="NHL" evidence="2">
    <location>
        <begin position="770"/>
        <end position="807"/>
    </location>
</feature>
<reference evidence="5" key="1">
    <citation type="submission" date="2021-02" db="EMBL/GenBank/DDBJ databases">
        <authorList>
            <person name="Nowell W R."/>
        </authorList>
    </citation>
    <scope>NUCLEOTIDE SEQUENCE</scope>
</reference>
<dbReference type="Gene3D" id="1.20.1070.10">
    <property type="entry name" value="Rhodopsin 7-helix transmembrane proteins"/>
    <property type="match status" value="1"/>
</dbReference>
<keyword evidence="4" id="KW-0732">Signal</keyword>
<dbReference type="Pfam" id="PF01436">
    <property type="entry name" value="NHL"/>
    <property type="match status" value="1"/>
</dbReference>
<feature type="chain" id="PRO_5032714951" evidence="4">
    <location>
        <begin position="23"/>
        <end position="1523"/>
    </location>
</feature>
<evidence type="ECO:0000256" key="1">
    <source>
        <dbReference type="ARBA" id="ARBA00022737"/>
    </source>
</evidence>
<evidence type="ECO:0000256" key="2">
    <source>
        <dbReference type="PROSITE-ProRule" id="PRU00504"/>
    </source>
</evidence>
<feature type="signal peptide" evidence="4">
    <location>
        <begin position="1"/>
        <end position="22"/>
    </location>
</feature>
<dbReference type="PANTHER" id="PTHR24104:SF25">
    <property type="entry name" value="PROTEIN LIN-41"/>
    <property type="match status" value="1"/>
</dbReference>
<accession>A0A815Q1F8</accession>
<gene>
    <name evidence="5" type="ORF">EDS130_LOCUS39824</name>
</gene>
<dbReference type="Gene3D" id="2.120.10.30">
    <property type="entry name" value="TolB, C-terminal domain"/>
    <property type="match status" value="3"/>
</dbReference>
<keyword evidence="3" id="KW-1133">Transmembrane helix</keyword>
<dbReference type="EMBL" id="CAJNOJ010000459">
    <property type="protein sequence ID" value="CAF1455828.1"/>
    <property type="molecule type" value="Genomic_DNA"/>
</dbReference>
<feature type="repeat" description="NHL" evidence="2">
    <location>
        <begin position="873"/>
        <end position="904"/>
    </location>
</feature>
<evidence type="ECO:0000256" key="3">
    <source>
        <dbReference type="SAM" id="Phobius"/>
    </source>
</evidence>
<organism evidence="5 6">
    <name type="scientific">Adineta ricciae</name>
    <name type="common">Rotifer</name>
    <dbReference type="NCBI Taxonomy" id="249248"/>
    <lineage>
        <taxon>Eukaryota</taxon>
        <taxon>Metazoa</taxon>
        <taxon>Spiralia</taxon>
        <taxon>Gnathifera</taxon>
        <taxon>Rotifera</taxon>
        <taxon>Eurotatoria</taxon>
        <taxon>Bdelloidea</taxon>
        <taxon>Adinetida</taxon>
        <taxon>Adinetidae</taxon>
        <taxon>Adineta</taxon>
    </lineage>
</organism>
<feature type="repeat" description="NHL" evidence="2">
    <location>
        <begin position="473"/>
        <end position="512"/>
    </location>
</feature>
<dbReference type="InterPro" id="IPR001258">
    <property type="entry name" value="NHL_repeat"/>
</dbReference>
<dbReference type="InterPro" id="IPR011042">
    <property type="entry name" value="6-blade_b-propeller_TolB-like"/>
</dbReference>
<feature type="transmembrane region" description="Helical" evidence="3">
    <location>
        <begin position="1331"/>
        <end position="1349"/>
    </location>
</feature>
<dbReference type="GO" id="GO:0008270">
    <property type="term" value="F:zinc ion binding"/>
    <property type="evidence" value="ECO:0007669"/>
    <property type="project" value="UniProtKB-KW"/>
</dbReference>
<dbReference type="Proteomes" id="UP000663852">
    <property type="component" value="Unassembled WGS sequence"/>
</dbReference>
<evidence type="ECO:0000313" key="5">
    <source>
        <dbReference type="EMBL" id="CAF1455828.1"/>
    </source>
</evidence>
<feature type="transmembrane region" description="Helical" evidence="3">
    <location>
        <begin position="1397"/>
        <end position="1422"/>
    </location>
</feature>
<keyword evidence="3" id="KW-0472">Membrane</keyword>
<feature type="transmembrane region" description="Helical" evidence="3">
    <location>
        <begin position="1213"/>
        <end position="1236"/>
    </location>
</feature>